<comment type="caution">
    <text evidence="2">The sequence shown here is derived from an EMBL/GenBank/DDBJ whole genome shotgun (WGS) entry which is preliminary data.</text>
</comment>
<reference evidence="2 3" key="1">
    <citation type="submission" date="2019-02" db="EMBL/GenBank/DDBJ databases">
        <title>Draft genome sequence of Amycolatopsis sp. 8-3EHSu isolated from roots of Suaeda maritima.</title>
        <authorList>
            <person name="Duangmal K."/>
            <person name="Chantavorakit T."/>
        </authorList>
    </citation>
    <scope>NUCLEOTIDE SEQUENCE [LARGE SCALE GENOMIC DNA]</scope>
    <source>
        <strain evidence="2 3">8-3EHSu</strain>
    </source>
</reference>
<dbReference type="AlphaFoldDB" id="A0A4Q7J5R6"/>
<evidence type="ECO:0000313" key="2">
    <source>
        <dbReference type="EMBL" id="RZQ62208.1"/>
    </source>
</evidence>
<keyword evidence="3" id="KW-1185">Reference proteome</keyword>
<sequence>MLVAATLVTALATPAAATDRPTRVRAALDRLLREGFPGAVAYIRDGERVDRMAAGVADLATGEPATPEHRFRTASNTKAFTATVLLQLEGEGALSLDDTVERWLPGVVRGNGHAGSRITLRQLLNHTSGVYDPATTHEFFRPYLQEKRWWHVIRPREVVRRAMLHEPYFPPGTPGKVKYSNTNYLLAGLVIEKVTGRPAHVEIDRRILRPLELTETDFPIIDPTLHGRHLRGYDLADPPNDHTVFSPSYDWTAGAIVSTVDDLATFHRALLGGKLLKPAQQAKLTEVAGNYGLGVERAPLPCGTAWGNNGSGPGYYSFSLTSQDGQRQIVLALNRFDLSRDLDGKQAVPGDLLAPLDALGAALC</sequence>
<name>A0A4Q7J5R6_9PSEU</name>
<keyword evidence="2" id="KW-0378">Hydrolase</keyword>
<proteinExistence type="predicted"/>
<dbReference type="Pfam" id="PF00144">
    <property type="entry name" value="Beta-lactamase"/>
    <property type="match status" value="1"/>
</dbReference>
<evidence type="ECO:0000259" key="1">
    <source>
        <dbReference type="Pfam" id="PF00144"/>
    </source>
</evidence>
<dbReference type="GO" id="GO:0016787">
    <property type="term" value="F:hydrolase activity"/>
    <property type="evidence" value="ECO:0007669"/>
    <property type="project" value="UniProtKB-KW"/>
</dbReference>
<dbReference type="OrthoDB" id="503788at2"/>
<dbReference type="InterPro" id="IPR012338">
    <property type="entry name" value="Beta-lactam/transpept-like"/>
</dbReference>
<evidence type="ECO:0000313" key="3">
    <source>
        <dbReference type="Proteomes" id="UP000292003"/>
    </source>
</evidence>
<dbReference type="SUPFAM" id="SSF56601">
    <property type="entry name" value="beta-lactamase/transpeptidase-like"/>
    <property type="match status" value="1"/>
</dbReference>
<dbReference type="PANTHER" id="PTHR46825">
    <property type="entry name" value="D-ALANYL-D-ALANINE-CARBOXYPEPTIDASE/ENDOPEPTIDASE AMPH"/>
    <property type="match status" value="1"/>
</dbReference>
<dbReference type="InterPro" id="IPR050491">
    <property type="entry name" value="AmpC-like"/>
</dbReference>
<dbReference type="InterPro" id="IPR001466">
    <property type="entry name" value="Beta-lactam-related"/>
</dbReference>
<dbReference type="PANTHER" id="PTHR46825:SF7">
    <property type="entry name" value="D-ALANYL-D-ALANINE CARBOXYPEPTIDASE"/>
    <property type="match status" value="1"/>
</dbReference>
<feature type="domain" description="Beta-lactamase-related" evidence="1">
    <location>
        <begin position="29"/>
        <end position="338"/>
    </location>
</feature>
<dbReference type="Proteomes" id="UP000292003">
    <property type="component" value="Unassembled WGS sequence"/>
</dbReference>
<accession>A0A4Q7J5R6</accession>
<organism evidence="2 3">
    <name type="scientific">Amycolatopsis suaedae</name>
    <dbReference type="NCBI Taxonomy" id="2510978"/>
    <lineage>
        <taxon>Bacteria</taxon>
        <taxon>Bacillati</taxon>
        <taxon>Actinomycetota</taxon>
        <taxon>Actinomycetes</taxon>
        <taxon>Pseudonocardiales</taxon>
        <taxon>Pseudonocardiaceae</taxon>
        <taxon>Amycolatopsis</taxon>
    </lineage>
</organism>
<dbReference type="EMBL" id="SFCC01000010">
    <property type="protein sequence ID" value="RZQ62208.1"/>
    <property type="molecule type" value="Genomic_DNA"/>
</dbReference>
<protein>
    <submittedName>
        <fullName evidence="2">Class A beta-lactamase-related serine hydrolase</fullName>
    </submittedName>
</protein>
<dbReference type="Gene3D" id="3.40.710.10">
    <property type="entry name" value="DD-peptidase/beta-lactamase superfamily"/>
    <property type="match status" value="1"/>
</dbReference>
<gene>
    <name evidence="2" type="ORF">EWH70_21345</name>
</gene>